<dbReference type="SUPFAM" id="SSF48452">
    <property type="entry name" value="TPR-like"/>
    <property type="match status" value="1"/>
</dbReference>
<gene>
    <name evidence="9" type="ORF">HHU12_14955</name>
</gene>
<comment type="subcellular location">
    <subcellularLocation>
        <location evidence="1">Cell outer membrane</location>
    </subcellularLocation>
</comment>
<reference evidence="9 10" key="1">
    <citation type="submission" date="2020-04" db="EMBL/GenBank/DDBJ databases">
        <title>Flammeovirga sp. SR4, a novel species isolated from seawater.</title>
        <authorList>
            <person name="Wang X."/>
        </authorList>
    </citation>
    <scope>NUCLEOTIDE SEQUENCE [LARGE SCALE GENOMIC DNA]</scope>
    <source>
        <strain evidence="9 10">ATCC 23126</strain>
    </source>
</reference>
<dbReference type="CDD" id="cd08977">
    <property type="entry name" value="SusD"/>
    <property type="match status" value="1"/>
</dbReference>
<keyword evidence="3 6" id="KW-0732">Signal</keyword>
<dbReference type="EMBL" id="JABANE010000038">
    <property type="protein sequence ID" value="NME69272.1"/>
    <property type="molecule type" value="Genomic_DNA"/>
</dbReference>
<dbReference type="Proteomes" id="UP000576082">
    <property type="component" value="Unassembled WGS sequence"/>
</dbReference>
<dbReference type="InterPro" id="IPR011990">
    <property type="entry name" value="TPR-like_helical_dom_sf"/>
</dbReference>
<feature type="domain" description="SusD-like N-terminal" evidence="8">
    <location>
        <begin position="44"/>
        <end position="217"/>
    </location>
</feature>
<evidence type="ECO:0000259" key="7">
    <source>
        <dbReference type="Pfam" id="PF07980"/>
    </source>
</evidence>
<evidence type="ECO:0000259" key="8">
    <source>
        <dbReference type="Pfam" id="PF14322"/>
    </source>
</evidence>
<dbReference type="Pfam" id="PF07980">
    <property type="entry name" value="SusD_RagB"/>
    <property type="match status" value="1"/>
</dbReference>
<protein>
    <submittedName>
        <fullName evidence="9">RagB/SusD family nutrient uptake outer membrane protein</fullName>
    </submittedName>
</protein>
<accession>A0A7X9RV38</accession>
<evidence type="ECO:0000313" key="10">
    <source>
        <dbReference type="Proteomes" id="UP000576082"/>
    </source>
</evidence>
<dbReference type="InterPro" id="IPR033985">
    <property type="entry name" value="SusD-like_N"/>
</dbReference>
<dbReference type="Pfam" id="PF14322">
    <property type="entry name" value="SusD-like_3"/>
    <property type="match status" value="1"/>
</dbReference>
<dbReference type="PROSITE" id="PS51257">
    <property type="entry name" value="PROKAR_LIPOPROTEIN"/>
    <property type="match status" value="1"/>
</dbReference>
<evidence type="ECO:0000256" key="2">
    <source>
        <dbReference type="ARBA" id="ARBA00006275"/>
    </source>
</evidence>
<keyword evidence="4" id="KW-0472">Membrane</keyword>
<proteinExistence type="inferred from homology"/>
<evidence type="ECO:0000256" key="4">
    <source>
        <dbReference type="ARBA" id="ARBA00023136"/>
    </source>
</evidence>
<keyword evidence="5" id="KW-0998">Cell outer membrane</keyword>
<organism evidence="9 10">
    <name type="scientific">Flammeovirga aprica JL-4</name>
    <dbReference type="NCBI Taxonomy" id="694437"/>
    <lineage>
        <taxon>Bacteria</taxon>
        <taxon>Pseudomonadati</taxon>
        <taxon>Bacteroidota</taxon>
        <taxon>Cytophagia</taxon>
        <taxon>Cytophagales</taxon>
        <taxon>Flammeovirgaceae</taxon>
        <taxon>Flammeovirga</taxon>
    </lineage>
</organism>
<evidence type="ECO:0000256" key="1">
    <source>
        <dbReference type="ARBA" id="ARBA00004442"/>
    </source>
</evidence>
<comment type="similarity">
    <text evidence="2">Belongs to the SusD family.</text>
</comment>
<evidence type="ECO:0000256" key="5">
    <source>
        <dbReference type="ARBA" id="ARBA00023237"/>
    </source>
</evidence>
<feature type="signal peptide" evidence="6">
    <location>
        <begin position="1"/>
        <end position="21"/>
    </location>
</feature>
<evidence type="ECO:0000313" key="9">
    <source>
        <dbReference type="EMBL" id="NME69272.1"/>
    </source>
</evidence>
<comment type="caution">
    <text evidence="9">The sequence shown here is derived from an EMBL/GenBank/DDBJ whole genome shotgun (WGS) entry which is preliminary data.</text>
</comment>
<feature type="domain" description="RagB/SusD" evidence="7">
    <location>
        <begin position="319"/>
        <end position="455"/>
    </location>
</feature>
<dbReference type="RefSeq" id="WP_169657553.1">
    <property type="nucleotide sequence ID" value="NZ_JABANE010000038.1"/>
</dbReference>
<name>A0A7X9RV38_9BACT</name>
<feature type="chain" id="PRO_5031346735" evidence="6">
    <location>
        <begin position="22"/>
        <end position="455"/>
    </location>
</feature>
<dbReference type="GO" id="GO:0009279">
    <property type="term" value="C:cell outer membrane"/>
    <property type="evidence" value="ECO:0007669"/>
    <property type="project" value="UniProtKB-SubCell"/>
</dbReference>
<sequence length="455" mass="50028">MKKKYLNIISALMLGAATLTSCESQLNLKPISAIGTNGFYQNTQEVEAATFAMYDGLQNTVLREFAFTEMRSDNAKSKNSEGDWGQFDNMNVSPTNGTLSTYWVDCYNVIFRANKVLASLEVVTDDASKKLFESEAKFVRALMYFNLTRGFGDVPLITKVVVPGDLETTERIATNTVYQQIDQDLTEAIGSLPERGSIQEGRATKAAAQALLAKVKLTTGDFTGAKTLLEAVMGNGDYSLMENYEDVFYSELNSEIIFAIQFINDNAEESQDFSYEFTKLGKNTGLNYVTDDFKANVGAADVKRTAVLYSPDDANENGKFITSSADNRLCGNDWIVLRMADVYLMYSEAVLAGAESTTDAGAVNAYNMVRARAGMPTLDTGSTLTKQALLLERRVELGFENHRLYDLVRFGVAEEVMGAFAAANGFPFNGTKLLLPIPQREIDTSYGALKQNPGY</sequence>
<dbReference type="AlphaFoldDB" id="A0A7X9RV38"/>
<dbReference type="InterPro" id="IPR012944">
    <property type="entry name" value="SusD_RagB_dom"/>
</dbReference>
<dbReference type="Gene3D" id="1.25.40.390">
    <property type="match status" value="1"/>
</dbReference>
<keyword evidence="10" id="KW-1185">Reference proteome</keyword>
<evidence type="ECO:0000256" key="3">
    <source>
        <dbReference type="ARBA" id="ARBA00022729"/>
    </source>
</evidence>
<evidence type="ECO:0000256" key="6">
    <source>
        <dbReference type="SAM" id="SignalP"/>
    </source>
</evidence>